<evidence type="ECO:0000256" key="1">
    <source>
        <dbReference type="SAM" id="MobiDB-lite"/>
    </source>
</evidence>
<evidence type="ECO:0000313" key="3">
    <source>
        <dbReference type="Proteomes" id="UP000266841"/>
    </source>
</evidence>
<feature type="compositionally biased region" description="Acidic residues" evidence="1">
    <location>
        <begin position="318"/>
        <end position="328"/>
    </location>
</feature>
<feature type="region of interest" description="Disordered" evidence="1">
    <location>
        <begin position="215"/>
        <end position="284"/>
    </location>
</feature>
<accession>K0RHL7</accession>
<gene>
    <name evidence="2" type="ORF">THAOC_35234</name>
</gene>
<organism evidence="2 3">
    <name type="scientific">Thalassiosira oceanica</name>
    <name type="common">Marine diatom</name>
    <dbReference type="NCBI Taxonomy" id="159749"/>
    <lineage>
        <taxon>Eukaryota</taxon>
        <taxon>Sar</taxon>
        <taxon>Stramenopiles</taxon>
        <taxon>Ochrophyta</taxon>
        <taxon>Bacillariophyta</taxon>
        <taxon>Coscinodiscophyceae</taxon>
        <taxon>Thalassiosirophycidae</taxon>
        <taxon>Thalassiosirales</taxon>
        <taxon>Thalassiosiraceae</taxon>
        <taxon>Thalassiosira</taxon>
    </lineage>
</organism>
<dbReference type="AlphaFoldDB" id="K0RHL7"/>
<feature type="compositionally biased region" description="Basic residues" evidence="1">
    <location>
        <begin position="122"/>
        <end position="133"/>
    </location>
</feature>
<dbReference type="Proteomes" id="UP000266841">
    <property type="component" value="Unassembled WGS sequence"/>
</dbReference>
<feature type="region of interest" description="Disordered" evidence="1">
    <location>
        <begin position="436"/>
        <end position="474"/>
    </location>
</feature>
<proteinExistence type="predicted"/>
<feature type="region of interest" description="Disordered" evidence="1">
    <location>
        <begin position="318"/>
        <end position="347"/>
    </location>
</feature>
<feature type="non-terminal residue" evidence="2">
    <location>
        <position position="499"/>
    </location>
</feature>
<reference evidence="2 3" key="1">
    <citation type="journal article" date="2012" name="Genome Biol.">
        <title>Genome and low-iron response of an oceanic diatom adapted to chronic iron limitation.</title>
        <authorList>
            <person name="Lommer M."/>
            <person name="Specht M."/>
            <person name="Roy A.S."/>
            <person name="Kraemer L."/>
            <person name="Andreson R."/>
            <person name="Gutowska M.A."/>
            <person name="Wolf J."/>
            <person name="Bergner S.V."/>
            <person name="Schilhabel M.B."/>
            <person name="Klostermeier U.C."/>
            <person name="Beiko R.G."/>
            <person name="Rosenstiel P."/>
            <person name="Hippler M."/>
            <person name="Laroche J."/>
        </authorList>
    </citation>
    <scope>NUCLEOTIDE SEQUENCE [LARGE SCALE GENOMIC DNA]</scope>
    <source>
        <strain evidence="2 3">CCMP1005</strain>
    </source>
</reference>
<comment type="caution">
    <text evidence="2">The sequence shown here is derived from an EMBL/GenBank/DDBJ whole genome shotgun (WGS) entry which is preliminary data.</text>
</comment>
<protein>
    <submittedName>
        <fullName evidence="2">Uncharacterized protein</fullName>
    </submittedName>
</protein>
<keyword evidence="3" id="KW-1185">Reference proteome</keyword>
<dbReference type="EMBL" id="AGNL01047977">
    <property type="protein sequence ID" value="EJK46117.1"/>
    <property type="molecule type" value="Genomic_DNA"/>
</dbReference>
<name>K0RHL7_THAOC</name>
<feature type="compositionally biased region" description="Basic and acidic residues" evidence="1">
    <location>
        <begin position="329"/>
        <end position="338"/>
    </location>
</feature>
<sequence>MYSSSRLGAVRIEGSLLAGKARKSSAVALNVVISDRYDTNRCRIALGDGMEHPAVRQCGGPLYPRALSLPKSADRAGSQEQPAAMTRRTNNPSDFPASSHRAPLPSELSVLRGSAAQQQQSSKRRIKVTSKTRTRVESSSAVGGDLKQLTGASGVGPSQRWDPAASAVPGGMDVCYCWQWGHLGAAVGLCLASALAGSTLTLLVVSFLDKRDGATGPAAVDTSGSSVAATATSTPGDGDEDALDDARLLSKEASYAPKPRREEVGANNQVDDDGAIKDNPHYRPVGARAERRISKITGSFTGVDGEKRSLASLIGEVFGDDYDDDDDNDNSKSDREKCGSISSGGCGSTRRCSISSVNVEFDAADSSEHGGTGQQRANYAEMFIDDEKALRRSQKFEEHVVSKLTSLEESKLLLHRTRAISALASPLMAAADEEACYEGDRGEGPKRREKARAEGGGAGDVVLGPPDQGHDGGTLRADIEATVHAPDEGCRLPNGQEDV</sequence>
<feature type="compositionally biased region" description="Low complexity" evidence="1">
    <location>
        <begin position="218"/>
        <end position="234"/>
    </location>
</feature>
<evidence type="ECO:0000313" key="2">
    <source>
        <dbReference type="EMBL" id="EJK46117.1"/>
    </source>
</evidence>
<feature type="region of interest" description="Disordered" evidence="1">
    <location>
        <begin position="71"/>
        <end position="160"/>
    </location>
</feature>